<dbReference type="Proteomes" id="UP000733611">
    <property type="component" value="Unassembled WGS sequence"/>
</dbReference>
<gene>
    <name evidence="1" type="ORF">H9847_01655</name>
</gene>
<evidence type="ECO:0000313" key="1">
    <source>
        <dbReference type="EMBL" id="MBU3843568.1"/>
    </source>
</evidence>
<evidence type="ECO:0000313" key="2">
    <source>
        <dbReference type="Proteomes" id="UP000733611"/>
    </source>
</evidence>
<organism evidence="1 2">
    <name type="scientific">Candidatus Anaerobiospirillum pullicola</name>
    <dbReference type="NCBI Taxonomy" id="2838451"/>
    <lineage>
        <taxon>Bacteria</taxon>
        <taxon>Pseudomonadati</taxon>
        <taxon>Pseudomonadota</taxon>
        <taxon>Gammaproteobacteria</taxon>
        <taxon>Aeromonadales</taxon>
        <taxon>Succinivibrionaceae</taxon>
        <taxon>Anaerobiospirillum</taxon>
    </lineage>
</organism>
<reference evidence="1" key="1">
    <citation type="journal article" date="2021" name="PeerJ">
        <title>Extensive microbial diversity within the chicken gut microbiome revealed by metagenomics and culture.</title>
        <authorList>
            <person name="Gilroy R."/>
            <person name="Ravi A."/>
            <person name="Getino M."/>
            <person name="Pursley I."/>
            <person name="Horton D.L."/>
            <person name="Alikhan N.F."/>
            <person name="Baker D."/>
            <person name="Gharbi K."/>
            <person name="Hall N."/>
            <person name="Watson M."/>
            <person name="Adriaenssens E.M."/>
            <person name="Foster-Nyarko E."/>
            <person name="Jarju S."/>
            <person name="Secka A."/>
            <person name="Antonio M."/>
            <person name="Oren A."/>
            <person name="Chaudhuri R.R."/>
            <person name="La Ragione R."/>
            <person name="Hildebrand F."/>
            <person name="Pallen M.J."/>
        </authorList>
    </citation>
    <scope>NUCLEOTIDE SEQUENCE</scope>
    <source>
        <strain evidence="1">378</strain>
    </source>
</reference>
<reference evidence="1" key="2">
    <citation type="submission" date="2021-04" db="EMBL/GenBank/DDBJ databases">
        <authorList>
            <person name="Gilroy R."/>
        </authorList>
    </citation>
    <scope>NUCLEOTIDE SEQUENCE</scope>
    <source>
        <strain evidence="1">378</strain>
    </source>
</reference>
<sequence>MLHLIFAQDGLNRIKSVLRPHDMVVQVSKDRIFLLDTHKYLKRIQALTSKERNAQENIKATASEGKTINHNQLASIIAQATAIKTIS</sequence>
<name>A0A948WYA4_9GAMM</name>
<proteinExistence type="predicted"/>
<protein>
    <submittedName>
        <fullName evidence="1">Uncharacterized protein</fullName>
    </submittedName>
</protein>
<dbReference type="EMBL" id="JAHLFE010000031">
    <property type="protein sequence ID" value="MBU3843568.1"/>
    <property type="molecule type" value="Genomic_DNA"/>
</dbReference>
<comment type="caution">
    <text evidence="1">The sequence shown here is derived from an EMBL/GenBank/DDBJ whole genome shotgun (WGS) entry which is preliminary data.</text>
</comment>
<dbReference type="AlphaFoldDB" id="A0A948WYA4"/>
<accession>A0A948WYA4</accession>